<keyword evidence="1 3" id="KW-0808">Transferase</keyword>
<dbReference type="Gene3D" id="3.40.366.10">
    <property type="entry name" value="Malonyl-Coenzyme A Acyl Carrier Protein, domain 2"/>
    <property type="match status" value="1"/>
</dbReference>
<feature type="domain" description="Malonyl-CoA:ACP transacylase (MAT)" evidence="2">
    <location>
        <begin position="1"/>
        <end position="189"/>
    </location>
</feature>
<evidence type="ECO:0000256" key="1">
    <source>
        <dbReference type="ARBA" id="ARBA00022679"/>
    </source>
</evidence>
<dbReference type="eggNOG" id="COG3321">
    <property type="taxonomic scope" value="Bacteria"/>
</dbReference>
<dbReference type="SUPFAM" id="SSF52151">
    <property type="entry name" value="FabD/lysophospholipase-like"/>
    <property type="match status" value="1"/>
</dbReference>
<dbReference type="KEGG" id="fra:Francci3_1115"/>
<accession>Q2JDZ7</accession>
<dbReference type="GO" id="GO:0016740">
    <property type="term" value="F:transferase activity"/>
    <property type="evidence" value="ECO:0007669"/>
    <property type="project" value="UniProtKB-KW"/>
</dbReference>
<reference evidence="3 4" key="1">
    <citation type="journal article" date="2007" name="Genome Res.">
        <title>Genome characteristics of facultatively symbiotic Frankia sp. strains reflect host range and host plant biogeography.</title>
        <authorList>
            <person name="Normand P."/>
            <person name="Lapierre P."/>
            <person name="Tisa L.S."/>
            <person name="Gogarten J.P."/>
            <person name="Alloisio N."/>
            <person name="Bagnarol E."/>
            <person name="Bassi C.A."/>
            <person name="Berry A.M."/>
            <person name="Bickhart D.M."/>
            <person name="Choisne N."/>
            <person name="Couloux A."/>
            <person name="Cournoyer B."/>
            <person name="Cruveiller S."/>
            <person name="Daubin V."/>
            <person name="Demange N."/>
            <person name="Francino M.P."/>
            <person name="Goltsman E."/>
            <person name="Huang Y."/>
            <person name="Kopp O.R."/>
            <person name="Labarre L."/>
            <person name="Lapidus A."/>
            <person name="Lavire C."/>
            <person name="Marechal J."/>
            <person name="Martinez M."/>
            <person name="Mastronunzio J.E."/>
            <person name="Mullin B.C."/>
            <person name="Niemann J."/>
            <person name="Pujic P."/>
            <person name="Rawnsley T."/>
            <person name="Rouy Z."/>
            <person name="Schenowitz C."/>
            <person name="Sellstedt A."/>
            <person name="Tavares F."/>
            <person name="Tomkins J.P."/>
            <person name="Vallenet D."/>
            <person name="Valverde C."/>
            <person name="Wall L.G."/>
            <person name="Wang Y."/>
            <person name="Medigue C."/>
            <person name="Benson D.R."/>
        </authorList>
    </citation>
    <scope>NUCLEOTIDE SEQUENCE [LARGE SCALE GENOMIC DNA]</scope>
    <source>
        <strain evidence="4">DSM 45818 / CECT 9043 / CcI3</strain>
    </source>
</reference>
<name>Q2JDZ7_FRACC</name>
<dbReference type="EMBL" id="CP000249">
    <property type="protein sequence ID" value="ABD10495.1"/>
    <property type="molecule type" value="Genomic_DNA"/>
</dbReference>
<dbReference type="Proteomes" id="UP000001937">
    <property type="component" value="Chromosome"/>
</dbReference>
<dbReference type="Pfam" id="PF00698">
    <property type="entry name" value="Acyl_transf_1"/>
    <property type="match status" value="1"/>
</dbReference>
<dbReference type="HOGENOM" id="CLU_1118884_0_0_11"/>
<dbReference type="AlphaFoldDB" id="Q2JDZ7"/>
<evidence type="ECO:0000313" key="3">
    <source>
        <dbReference type="EMBL" id="ABD10495.1"/>
    </source>
</evidence>
<evidence type="ECO:0000259" key="2">
    <source>
        <dbReference type="SMART" id="SM00827"/>
    </source>
</evidence>
<proteinExistence type="predicted"/>
<dbReference type="PANTHER" id="PTHR45681">
    <property type="entry name" value="POLYKETIDE SYNTHASE 44-RELATED"/>
    <property type="match status" value="1"/>
</dbReference>
<dbReference type="SUPFAM" id="SSF55048">
    <property type="entry name" value="Probable ACP-binding domain of malonyl-CoA ACP transacylase"/>
    <property type="match status" value="1"/>
</dbReference>
<dbReference type="STRING" id="106370.Francci3_1115"/>
<dbReference type="SMART" id="SM00827">
    <property type="entry name" value="PKS_AT"/>
    <property type="match status" value="1"/>
</dbReference>
<dbReference type="InterPro" id="IPR050444">
    <property type="entry name" value="Polyketide_Synthase"/>
</dbReference>
<evidence type="ECO:0000313" key="4">
    <source>
        <dbReference type="Proteomes" id="UP000001937"/>
    </source>
</evidence>
<dbReference type="InterPro" id="IPR016036">
    <property type="entry name" value="Malonyl_transacylase_ACP-bd"/>
</dbReference>
<sequence>MIACRRSALLRRISGRGALATTELSPAQAHAVADASAGRISVAGENSPRSTVLAGDAASLARLVDDLTRRDVYCRVITGTVASHSHYVDDLRADLDLALRSLAPGPTRIVMYSTVTGEPVPGTSLASQYWMRNLREPVRFAAAVERLGDTGHEVFVEVSAHPVLLSPVRQTLAHAGRPAHLLASGRRQAERRSVLASLGMLYGCGREPRWAAFALSEPGATLTPYQAAVLGAVRLTRPASQLETSPAL</sequence>
<dbReference type="PANTHER" id="PTHR45681:SF6">
    <property type="entry name" value="POLYKETIDE SYNTHASE 37"/>
    <property type="match status" value="1"/>
</dbReference>
<organism evidence="3 4">
    <name type="scientific">Frankia casuarinae (strain DSM 45818 / CECT 9043 / HFP020203 / CcI3)</name>
    <dbReference type="NCBI Taxonomy" id="106370"/>
    <lineage>
        <taxon>Bacteria</taxon>
        <taxon>Bacillati</taxon>
        <taxon>Actinomycetota</taxon>
        <taxon>Actinomycetes</taxon>
        <taxon>Frankiales</taxon>
        <taxon>Frankiaceae</taxon>
        <taxon>Frankia</taxon>
    </lineage>
</organism>
<dbReference type="InterPro" id="IPR014043">
    <property type="entry name" value="Acyl_transferase_dom"/>
</dbReference>
<dbReference type="InterPro" id="IPR001227">
    <property type="entry name" value="Ac_transferase_dom_sf"/>
</dbReference>
<protein>
    <submittedName>
        <fullName evidence="3">Acyl transferase region</fullName>
    </submittedName>
</protein>
<dbReference type="InterPro" id="IPR016035">
    <property type="entry name" value="Acyl_Trfase/lysoPLipase"/>
</dbReference>
<dbReference type="RefSeq" id="WP_011435563.1">
    <property type="nucleotide sequence ID" value="NC_007777.1"/>
</dbReference>
<gene>
    <name evidence="3" type="ordered locus">Francci3_1115</name>
</gene>
<keyword evidence="4" id="KW-1185">Reference proteome</keyword>